<evidence type="ECO:0000256" key="3">
    <source>
        <dbReference type="ARBA" id="ARBA00022670"/>
    </source>
</evidence>
<comment type="caution">
    <text evidence="7">The sequence shown here is derived from an EMBL/GenBank/DDBJ whole genome shotgun (WGS) entry which is preliminary data.</text>
</comment>
<dbReference type="AlphaFoldDB" id="A0A7V5H4I2"/>
<gene>
    <name evidence="7" type="ORF">ENL21_06715</name>
</gene>
<organism evidence="7">
    <name type="scientific">Caldithrix abyssi</name>
    <dbReference type="NCBI Taxonomy" id="187145"/>
    <lineage>
        <taxon>Bacteria</taxon>
        <taxon>Pseudomonadati</taxon>
        <taxon>Calditrichota</taxon>
        <taxon>Calditrichia</taxon>
        <taxon>Calditrichales</taxon>
        <taxon>Calditrichaceae</taxon>
        <taxon>Caldithrix</taxon>
    </lineage>
</organism>
<comment type="function">
    <text evidence="6">Catalyzes the removal of dipeptides from the N-terminus of oligopeptides.</text>
</comment>
<dbReference type="EC" id="3.4.14.-" evidence="6"/>
<keyword evidence="6" id="KW-0720">Serine protease</keyword>
<keyword evidence="4" id="KW-0732">Signal</keyword>
<dbReference type="GO" id="GO:0006508">
    <property type="term" value="P:proteolysis"/>
    <property type="evidence" value="ECO:0007669"/>
    <property type="project" value="UniProtKB-KW"/>
</dbReference>
<dbReference type="PANTHER" id="PTHR38469:SF1">
    <property type="entry name" value="PERIPLASMIC PEPTIDASE SUBFAMILY S1B"/>
    <property type="match status" value="1"/>
</dbReference>
<keyword evidence="2 6" id="KW-0031">Aminopeptidase</keyword>
<reference evidence="7" key="1">
    <citation type="journal article" date="2020" name="mSystems">
        <title>Genome- and Community-Level Interaction Insights into Carbon Utilization and Element Cycling Functions of Hydrothermarchaeota in Hydrothermal Sediment.</title>
        <authorList>
            <person name="Zhou Z."/>
            <person name="Liu Y."/>
            <person name="Xu W."/>
            <person name="Pan J."/>
            <person name="Luo Z.H."/>
            <person name="Li M."/>
        </authorList>
    </citation>
    <scope>NUCLEOTIDE SEQUENCE [LARGE SCALE GENOMIC DNA]</scope>
    <source>
        <strain evidence="7">HyVt-76</strain>
    </source>
</reference>
<dbReference type="GO" id="GO:0070009">
    <property type="term" value="F:serine-type aminopeptidase activity"/>
    <property type="evidence" value="ECO:0007669"/>
    <property type="project" value="UniProtKB-UniRule"/>
</dbReference>
<feature type="non-terminal residue" evidence="7">
    <location>
        <position position="583"/>
    </location>
</feature>
<dbReference type="SUPFAM" id="SSF50494">
    <property type="entry name" value="Trypsin-like serine proteases"/>
    <property type="match status" value="1"/>
</dbReference>
<evidence type="ECO:0000313" key="7">
    <source>
        <dbReference type="EMBL" id="HHE55457.1"/>
    </source>
</evidence>
<name>A0A7V5H4I2_CALAY</name>
<proteinExistence type="inferred from homology"/>
<keyword evidence="5 6" id="KW-0378">Hydrolase</keyword>
<dbReference type="GO" id="GO:0043171">
    <property type="term" value="P:peptide catabolic process"/>
    <property type="evidence" value="ECO:0007669"/>
    <property type="project" value="UniProtKB-UniRule"/>
</dbReference>
<keyword evidence="3 6" id="KW-0645">Protease</keyword>
<accession>A0A7V5H4I2</accession>
<evidence type="ECO:0000256" key="6">
    <source>
        <dbReference type="RuleBase" id="RU366067"/>
    </source>
</evidence>
<evidence type="ECO:0000256" key="2">
    <source>
        <dbReference type="ARBA" id="ARBA00022438"/>
    </source>
</evidence>
<dbReference type="PANTHER" id="PTHR38469">
    <property type="entry name" value="PERIPLASMIC PEPTIDASE SUBFAMILY S1B"/>
    <property type="match status" value="1"/>
</dbReference>
<evidence type="ECO:0000256" key="1">
    <source>
        <dbReference type="ARBA" id="ARBA00010491"/>
    </source>
</evidence>
<dbReference type="Pfam" id="PF10459">
    <property type="entry name" value="Peptidase_S46"/>
    <property type="match status" value="1"/>
</dbReference>
<sequence length="583" mass="66946">MIALSLLRAEEGMFPITEIDKLDLKKIGIELTAEQIFSENKVSLSDAIVQLGGCTGSFISADGLILTNHHCAFRAIQNASTPENDYLTNGFVAHKREQEFPAKGYTVRITEQVLDVSDQVLQAIKKIKDPIERQKTIEKINKQIVKQAETDHPGLRASVSEMFPGKTYYLFLYTYLKDVRLVYAPPRSIGEFGGEVDNWEWPRHTGDFSLMRAYVAPDGSPAEYGPQNVPYQPKTYLKVAAEGVEEGDRVFILGYPGRTYRHRTSAFLSFEYEVRMPFVVGWYQWQINLMNSLSKNNAARALKFSAWIKGLANTEKNYRGKLQGIRRIGLIEKKKTEERNIQNFIETNNLKEYKNVLADIYQIFNNTRQSYLRDLLLSYFGRSAILPAVARTLVQAANERQKPDMERESSFMERNFNRTQTYTLLRLKYFDEQVDPLIVNELLKKISNLPEEQQIAPLTSIFKLDEDFSKAPEIVKQAYQNTRLTDANFVKSCFNKTPDELKALNDPILNWMIALQSAYDDLKEKQKKRRGELTRLRALWLEAKKAYLKKDFIPDANGTFRMTFGLIEGYAPADAVYKSPITT</sequence>
<dbReference type="GO" id="GO:0008239">
    <property type="term" value="F:dipeptidyl-peptidase activity"/>
    <property type="evidence" value="ECO:0007669"/>
    <property type="project" value="UniProtKB-UniRule"/>
</dbReference>
<dbReference type="EMBL" id="DRTD01000495">
    <property type="protein sequence ID" value="HHE55457.1"/>
    <property type="molecule type" value="Genomic_DNA"/>
</dbReference>
<protein>
    <recommendedName>
        <fullName evidence="6">Dipeptidyl-peptidase</fullName>
        <ecNumber evidence="6">3.4.14.-</ecNumber>
    </recommendedName>
</protein>
<evidence type="ECO:0000256" key="5">
    <source>
        <dbReference type="ARBA" id="ARBA00022801"/>
    </source>
</evidence>
<dbReference type="InterPro" id="IPR009003">
    <property type="entry name" value="Peptidase_S1_PA"/>
</dbReference>
<evidence type="ECO:0000256" key="4">
    <source>
        <dbReference type="ARBA" id="ARBA00022729"/>
    </source>
</evidence>
<dbReference type="InterPro" id="IPR019500">
    <property type="entry name" value="Pep_S46"/>
</dbReference>
<dbReference type="Proteomes" id="UP000886111">
    <property type="component" value="Unassembled WGS sequence"/>
</dbReference>
<comment type="similarity">
    <text evidence="1 6">Belongs to the peptidase S46 family.</text>
</comment>